<dbReference type="InterPro" id="IPR001647">
    <property type="entry name" value="HTH_TetR"/>
</dbReference>
<comment type="caution">
    <text evidence="6">The sequence shown here is derived from an EMBL/GenBank/DDBJ whole genome shotgun (WGS) entry which is preliminary data.</text>
</comment>
<evidence type="ECO:0000256" key="3">
    <source>
        <dbReference type="ARBA" id="ARBA00023163"/>
    </source>
</evidence>
<name>A0A9D2C7M6_9FIRM</name>
<gene>
    <name evidence="6" type="ORF">H9831_08115</name>
</gene>
<evidence type="ECO:0000313" key="7">
    <source>
        <dbReference type="Proteomes" id="UP000824007"/>
    </source>
</evidence>
<feature type="DNA-binding region" description="H-T-H motif" evidence="4">
    <location>
        <begin position="33"/>
        <end position="52"/>
    </location>
</feature>
<keyword evidence="3" id="KW-0804">Transcription</keyword>
<dbReference type="InterPro" id="IPR009057">
    <property type="entry name" value="Homeodomain-like_sf"/>
</dbReference>
<keyword evidence="1" id="KW-0805">Transcription regulation</keyword>
<dbReference type="PANTHER" id="PTHR30055">
    <property type="entry name" value="HTH-TYPE TRANSCRIPTIONAL REGULATOR RUTR"/>
    <property type="match status" value="1"/>
</dbReference>
<dbReference type="GO" id="GO:0003700">
    <property type="term" value="F:DNA-binding transcription factor activity"/>
    <property type="evidence" value="ECO:0007669"/>
    <property type="project" value="TreeGrafter"/>
</dbReference>
<reference evidence="6" key="1">
    <citation type="journal article" date="2021" name="PeerJ">
        <title>Extensive microbial diversity within the chicken gut microbiome revealed by metagenomics and culture.</title>
        <authorList>
            <person name="Gilroy R."/>
            <person name="Ravi A."/>
            <person name="Getino M."/>
            <person name="Pursley I."/>
            <person name="Horton D.L."/>
            <person name="Alikhan N.F."/>
            <person name="Baker D."/>
            <person name="Gharbi K."/>
            <person name="Hall N."/>
            <person name="Watson M."/>
            <person name="Adriaenssens E.M."/>
            <person name="Foster-Nyarko E."/>
            <person name="Jarju S."/>
            <person name="Secka A."/>
            <person name="Antonio M."/>
            <person name="Oren A."/>
            <person name="Chaudhuri R.R."/>
            <person name="La Ragione R."/>
            <person name="Hildebrand F."/>
            <person name="Pallen M.J."/>
        </authorList>
    </citation>
    <scope>NUCLEOTIDE SEQUENCE</scope>
    <source>
        <strain evidence="6">ChiSxjej3B15-24422</strain>
    </source>
</reference>
<dbReference type="PROSITE" id="PS50977">
    <property type="entry name" value="HTH_TETR_2"/>
    <property type="match status" value="1"/>
</dbReference>
<dbReference type="Pfam" id="PF00440">
    <property type="entry name" value="TetR_N"/>
    <property type="match status" value="1"/>
</dbReference>
<evidence type="ECO:0000256" key="4">
    <source>
        <dbReference type="PROSITE-ProRule" id="PRU00335"/>
    </source>
</evidence>
<dbReference type="PANTHER" id="PTHR30055:SF234">
    <property type="entry name" value="HTH-TYPE TRANSCRIPTIONAL REGULATOR BETI"/>
    <property type="match status" value="1"/>
</dbReference>
<dbReference type="InterPro" id="IPR050109">
    <property type="entry name" value="HTH-type_TetR-like_transc_reg"/>
</dbReference>
<dbReference type="InterPro" id="IPR041483">
    <property type="entry name" value="TetR_C_34"/>
</dbReference>
<feature type="domain" description="HTH tetR-type" evidence="5">
    <location>
        <begin position="10"/>
        <end position="70"/>
    </location>
</feature>
<reference evidence="6" key="2">
    <citation type="submission" date="2021-04" db="EMBL/GenBank/DDBJ databases">
        <authorList>
            <person name="Gilroy R."/>
        </authorList>
    </citation>
    <scope>NUCLEOTIDE SEQUENCE</scope>
    <source>
        <strain evidence="6">ChiSxjej3B15-24422</strain>
    </source>
</reference>
<evidence type="ECO:0000256" key="1">
    <source>
        <dbReference type="ARBA" id="ARBA00023015"/>
    </source>
</evidence>
<organism evidence="6 7">
    <name type="scientific">Candidatus Eisenbergiella pullistercoris</name>
    <dbReference type="NCBI Taxonomy" id="2838555"/>
    <lineage>
        <taxon>Bacteria</taxon>
        <taxon>Bacillati</taxon>
        <taxon>Bacillota</taxon>
        <taxon>Clostridia</taxon>
        <taxon>Lachnospirales</taxon>
        <taxon>Lachnospiraceae</taxon>
        <taxon>Eisenbergiella</taxon>
    </lineage>
</organism>
<dbReference type="AlphaFoldDB" id="A0A9D2C7M6"/>
<sequence length="225" mass="25557">MPKGSEELTNARKDEIINACAALYETMSFKEITLKEIGKQTSFTRTSIYNYFQTKEEIFLALMQREYEAWADDLKELGGSGRAVTPETFSAGLARTVERRERLLKLMSMNLYDVEDNSRLENLVAFKTAYNHALQAVSACLRACFPRMGETEIREFIYAFFPFLFGIYPYTSITEKQREAMELAGVDYARISVFQITEAFAARLLRGLGAGKGEAFLLSESAEMD</sequence>
<dbReference type="SUPFAM" id="SSF46689">
    <property type="entry name" value="Homeodomain-like"/>
    <property type="match status" value="1"/>
</dbReference>
<dbReference type="Gene3D" id="1.10.357.10">
    <property type="entry name" value="Tetracycline Repressor, domain 2"/>
    <property type="match status" value="1"/>
</dbReference>
<dbReference type="EMBL" id="DXDD01000100">
    <property type="protein sequence ID" value="HIY60626.1"/>
    <property type="molecule type" value="Genomic_DNA"/>
</dbReference>
<protein>
    <submittedName>
        <fullName evidence="6">TetR/AcrR family transcriptional regulator</fullName>
    </submittedName>
</protein>
<dbReference type="GO" id="GO:0000976">
    <property type="term" value="F:transcription cis-regulatory region binding"/>
    <property type="evidence" value="ECO:0007669"/>
    <property type="project" value="TreeGrafter"/>
</dbReference>
<dbReference type="Pfam" id="PF17929">
    <property type="entry name" value="TetR_C_34"/>
    <property type="match status" value="1"/>
</dbReference>
<dbReference type="Proteomes" id="UP000824007">
    <property type="component" value="Unassembled WGS sequence"/>
</dbReference>
<accession>A0A9D2C7M6</accession>
<proteinExistence type="predicted"/>
<keyword evidence="2 4" id="KW-0238">DNA-binding</keyword>
<evidence type="ECO:0000313" key="6">
    <source>
        <dbReference type="EMBL" id="HIY60626.1"/>
    </source>
</evidence>
<evidence type="ECO:0000256" key="2">
    <source>
        <dbReference type="ARBA" id="ARBA00023125"/>
    </source>
</evidence>
<evidence type="ECO:0000259" key="5">
    <source>
        <dbReference type="PROSITE" id="PS50977"/>
    </source>
</evidence>